<sequence>MYDAPHSDGTVGKAMQVLDQVASFERPVRFSELLASSPFPKPTLYRFVQTLTNQGMLAFDAERQTYSMGLRLVRLAHAAWRHSSLASVARPFIEALAEEIGEAIHLAQIDNGHVLFVDKYKATDKFDTLAQAGKIAPGYCTGVGKVILAFMPERAQKRALEEQSFVAYTPNTHRNQKTLAAELLTIREARVAYDREEHELGIISIACPILTGQEQVVGALSIATSTNRYGIDELNKHWPALRDTANSIGAHAELWQVPVWS</sequence>
<dbReference type="InterPro" id="IPR005471">
    <property type="entry name" value="Tscrpt_reg_IclR_N"/>
</dbReference>
<proteinExistence type="predicted"/>
<feature type="domain" description="HTH iclR-type" evidence="4">
    <location>
        <begin position="8"/>
        <end position="70"/>
    </location>
</feature>
<dbReference type="Pfam" id="PF09339">
    <property type="entry name" value="HTH_IclR"/>
    <property type="match status" value="1"/>
</dbReference>
<dbReference type="Gene3D" id="3.30.450.40">
    <property type="match status" value="1"/>
</dbReference>
<dbReference type="EMBL" id="CP003984">
    <property type="protein sequence ID" value="AII85715.1"/>
    <property type="molecule type" value="Genomic_DNA"/>
</dbReference>
<dbReference type="KEGG" id="ptp:RCA23_c01480"/>
<keyword evidence="2" id="KW-0238">DNA-binding</keyword>
<feature type="domain" description="IclR-ED" evidence="5">
    <location>
        <begin position="71"/>
        <end position="254"/>
    </location>
</feature>
<evidence type="ECO:0000259" key="5">
    <source>
        <dbReference type="PROSITE" id="PS51078"/>
    </source>
</evidence>
<dbReference type="SUPFAM" id="SSF46785">
    <property type="entry name" value="Winged helix' DNA-binding domain"/>
    <property type="match status" value="1"/>
</dbReference>
<reference evidence="6 7" key="1">
    <citation type="journal article" date="2014" name="ISME J.">
        <title>Adaptation of an abundant Roseobacter RCA organism to pelagic systems revealed by genomic and transcriptomic analyses.</title>
        <authorList>
            <person name="Voget S."/>
            <person name="Wemheuer B."/>
            <person name="Brinkhoff T."/>
            <person name="Vollmers J."/>
            <person name="Dietrich S."/>
            <person name="Giebel H.A."/>
            <person name="Beardsley C."/>
            <person name="Sardemann C."/>
            <person name="Bakenhus I."/>
            <person name="Billerbeck S."/>
            <person name="Daniel R."/>
            <person name="Simon M."/>
        </authorList>
    </citation>
    <scope>NUCLEOTIDE SEQUENCE [LARGE SCALE GENOMIC DNA]</scope>
    <source>
        <strain evidence="6 7">RCA23</strain>
    </source>
</reference>
<dbReference type="InterPro" id="IPR036390">
    <property type="entry name" value="WH_DNA-bd_sf"/>
</dbReference>
<dbReference type="Gene3D" id="1.10.10.10">
    <property type="entry name" value="Winged helix-like DNA-binding domain superfamily/Winged helix DNA-binding domain"/>
    <property type="match status" value="1"/>
</dbReference>
<evidence type="ECO:0000259" key="4">
    <source>
        <dbReference type="PROSITE" id="PS51077"/>
    </source>
</evidence>
<dbReference type="GO" id="GO:0003700">
    <property type="term" value="F:DNA-binding transcription factor activity"/>
    <property type="evidence" value="ECO:0007669"/>
    <property type="project" value="TreeGrafter"/>
</dbReference>
<dbReference type="AlphaFoldDB" id="A0AAN0RGI0"/>
<dbReference type="InterPro" id="IPR036388">
    <property type="entry name" value="WH-like_DNA-bd_sf"/>
</dbReference>
<dbReference type="GO" id="GO:0045892">
    <property type="term" value="P:negative regulation of DNA-templated transcription"/>
    <property type="evidence" value="ECO:0007669"/>
    <property type="project" value="TreeGrafter"/>
</dbReference>
<protein>
    <submittedName>
        <fullName evidence="6">HTH-type transcriptional regulator, IclR family</fullName>
    </submittedName>
</protein>
<keyword evidence="3" id="KW-0804">Transcription</keyword>
<dbReference type="Pfam" id="PF01614">
    <property type="entry name" value="IclR_C"/>
    <property type="match status" value="1"/>
</dbReference>
<gene>
    <name evidence="6" type="ORF">RCA23_c01480</name>
</gene>
<evidence type="ECO:0000256" key="2">
    <source>
        <dbReference type="ARBA" id="ARBA00023125"/>
    </source>
</evidence>
<keyword evidence="1" id="KW-0805">Transcription regulation</keyword>
<dbReference type="InterPro" id="IPR014757">
    <property type="entry name" value="Tscrpt_reg_IclR_C"/>
</dbReference>
<dbReference type="GO" id="GO:0003677">
    <property type="term" value="F:DNA binding"/>
    <property type="evidence" value="ECO:0007669"/>
    <property type="project" value="UniProtKB-KW"/>
</dbReference>
<evidence type="ECO:0000313" key="6">
    <source>
        <dbReference type="EMBL" id="AII85715.1"/>
    </source>
</evidence>
<dbReference type="InterPro" id="IPR050707">
    <property type="entry name" value="HTH_MetabolicPath_Reg"/>
</dbReference>
<dbReference type="RefSeq" id="WP_044048616.1">
    <property type="nucleotide sequence ID" value="NZ_CP003984.1"/>
</dbReference>
<dbReference type="PROSITE" id="PS51077">
    <property type="entry name" value="HTH_ICLR"/>
    <property type="match status" value="1"/>
</dbReference>
<organism evidence="6 7">
    <name type="scientific">Planktomarina temperata RCA23</name>
    <dbReference type="NCBI Taxonomy" id="666509"/>
    <lineage>
        <taxon>Bacteria</taxon>
        <taxon>Pseudomonadati</taxon>
        <taxon>Pseudomonadota</taxon>
        <taxon>Alphaproteobacteria</taxon>
        <taxon>Rhodobacterales</taxon>
        <taxon>Paracoccaceae</taxon>
        <taxon>Planktomarina</taxon>
    </lineage>
</organism>
<dbReference type="SMART" id="SM00346">
    <property type="entry name" value="HTH_ICLR"/>
    <property type="match status" value="1"/>
</dbReference>
<evidence type="ECO:0000256" key="3">
    <source>
        <dbReference type="ARBA" id="ARBA00023163"/>
    </source>
</evidence>
<dbReference type="PANTHER" id="PTHR30136">
    <property type="entry name" value="HELIX-TURN-HELIX TRANSCRIPTIONAL REGULATOR, ICLR FAMILY"/>
    <property type="match status" value="1"/>
</dbReference>
<evidence type="ECO:0000313" key="7">
    <source>
        <dbReference type="Proteomes" id="UP000028680"/>
    </source>
</evidence>
<dbReference type="InterPro" id="IPR029016">
    <property type="entry name" value="GAF-like_dom_sf"/>
</dbReference>
<evidence type="ECO:0000256" key="1">
    <source>
        <dbReference type="ARBA" id="ARBA00023015"/>
    </source>
</evidence>
<dbReference type="PROSITE" id="PS51078">
    <property type="entry name" value="ICLR_ED"/>
    <property type="match status" value="1"/>
</dbReference>
<name>A0AAN0RGI0_9RHOB</name>
<keyword evidence="7" id="KW-1185">Reference proteome</keyword>
<dbReference type="SUPFAM" id="SSF55781">
    <property type="entry name" value="GAF domain-like"/>
    <property type="match status" value="1"/>
</dbReference>
<accession>A0AAN0RGI0</accession>
<dbReference type="PANTHER" id="PTHR30136:SF24">
    <property type="entry name" value="HTH-TYPE TRANSCRIPTIONAL REPRESSOR ALLR"/>
    <property type="match status" value="1"/>
</dbReference>
<dbReference type="Proteomes" id="UP000028680">
    <property type="component" value="Chromosome"/>
</dbReference>